<evidence type="ECO:0000313" key="3">
    <source>
        <dbReference type="Proteomes" id="UP000823775"/>
    </source>
</evidence>
<proteinExistence type="predicted"/>
<name>A0ABS8VCC6_DATST</name>
<reference evidence="2 3" key="1">
    <citation type="journal article" date="2021" name="BMC Genomics">
        <title>Datura genome reveals duplications of psychoactive alkaloid biosynthetic genes and high mutation rate following tissue culture.</title>
        <authorList>
            <person name="Rajewski A."/>
            <person name="Carter-House D."/>
            <person name="Stajich J."/>
            <person name="Litt A."/>
        </authorList>
    </citation>
    <scope>NUCLEOTIDE SEQUENCE [LARGE SCALE GENOMIC DNA]</scope>
    <source>
        <strain evidence="2">AR-01</strain>
    </source>
</reference>
<evidence type="ECO:0000313" key="2">
    <source>
        <dbReference type="EMBL" id="MCD9644519.1"/>
    </source>
</evidence>
<gene>
    <name evidence="2" type="ORF">HAX54_032775</name>
</gene>
<sequence length="115" mass="12546">MLRLSFSSQTQVEVTGLEEEDVDIIVHYILGGIDSFRRNEQKQIKITPQAKQEEFKIMVSEAAETFPNRSKARASANMTDSSASGQAGLGIVTIPSDEPETSGGENAILHDEHIA</sequence>
<dbReference type="PANTHER" id="PTHR47692:SF2">
    <property type="entry name" value="ZINC FINGER RING-TYPE DOMAIN CONTAINING PROTEIN"/>
    <property type="match status" value="1"/>
</dbReference>
<dbReference type="PANTHER" id="PTHR47692">
    <property type="entry name" value="RING/U-BOX SUPERFAMILY PROTEIN"/>
    <property type="match status" value="1"/>
</dbReference>
<keyword evidence="3" id="KW-1185">Reference proteome</keyword>
<feature type="compositionally biased region" description="Polar residues" evidence="1">
    <location>
        <begin position="76"/>
        <end position="85"/>
    </location>
</feature>
<accession>A0ABS8VCC6</accession>
<evidence type="ECO:0000256" key="1">
    <source>
        <dbReference type="SAM" id="MobiDB-lite"/>
    </source>
</evidence>
<comment type="caution">
    <text evidence="2">The sequence shown here is derived from an EMBL/GenBank/DDBJ whole genome shotgun (WGS) entry which is preliminary data.</text>
</comment>
<dbReference type="EMBL" id="JACEIK010004178">
    <property type="protein sequence ID" value="MCD9644519.1"/>
    <property type="molecule type" value="Genomic_DNA"/>
</dbReference>
<protein>
    <submittedName>
        <fullName evidence="2">Uncharacterized protein</fullName>
    </submittedName>
</protein>
<organism evidence="2 3">
    <name type="scientific">Datura stramonium</name>
    <name type="common">Jimsonweed</name>
    <name type="synonym">Common thornapple</name>
    <dbReference type="NCBI Taxonomy" id="4076"/>
    <lineage>
        <taxon>Eukaryota</taxon>
        <taxon>Viridiplantae</taxon>
        <taxon>Streptophyta</taxon>
        <taxon>Embryophyta</taxon>
        <taxon>Tracheophyta</taxon>
        <taxon>Spermatophyta</taxon>
        <taxon>Magnoliopsida</taxon>
        <taxon>eudicotyledons</taxon>
        <taxon>Gunneridae</taxon>
        <taxon>Pentapetalae</taxon>
        <taxon>asterids</taxon>
        <taxon>lamiids</taxon>
        <taxon>Solanales</taxon>
        <taxon>Solanaceae</taxon>
        <taxon>Solanoideae</taxon>
        <taxon>Datureae</taxon>
        <taxon>Datura</taxon>
    </lineage>
</organism>
<feature type="region of interest" description="Disordered" evidence="1">
    <location>
        <begin position="67"/>
        <end position="115"/>
    </location>
</feature>
<dbReference type="Proteomes" id="UP000823775">
    <property type="component" value="Unassembled WGS sequence"/>
</dbReference>